<evidence type="ECO:0000256" key="1">
    <source>
        <dbReference type="ARBA" id="ARBA00004173"/>
    </source>
</evidence>
<dbReference type="NCBIfam" id="TIGR01022">
    <property type="entry name" value="rpmJ_bact"/>
    <property type="match status" value="1"/>
</dbReference>
<evidence type="ECO:0000256" key="3">
    <source>
        <dbReference type="ARBA" id="ARBA00022946"/>
    </source>
</evidence>
<dbReference type="GO" id="GO:0005762">
    <property type="term" value="C:mitochondrial large ribosomal subunit"/>
    <property type="evidence" value="ECO:0007669"/>
    <property type="project" value="TreeGrafter"/>
</dbReference>
<sequence>MGTQLSMIMLYLPRLQQPLQMLFNNFKLGLQKFGQAAHAAQHTCSHNHIMMPSSFMTSMTRSYKIRTAVKKFCADCYIARRKGRVYVLCKSNPKHKQKQA</sequence>
<keyword evidence="4 7" id="KW-0689">Ribosomal protein</keyword>
<dbReference type="GO" id="GO:0003735">
    <property type="term" value="F:structural constituent of ribosome"/>
    <property type="evidence" value="ECO:0007669"/>
    <property type="project" value="InterPro"/>
</dbReference>
<dbReference type="Proteomes" id="UP000307173">
    <property type="component" value="Unassembled WGS sequence"/>
</dbReference>
<comment type="caution">
    <text evidence="8">The sequence shown here is derived from an EMBL/GenBank/DDBJ whole genome shotgun (WGS) entry which is preliminary data.</text>
</comment>
<evidence type="ECO:0000256" key="4">
    <source>
        <dbReference type="ARBA" id="ARBA00022980"/>
    </source>
</evidence>
<protein>
    <recommendedName>
        <fullName evidence="7">Ribosomal protein</fullName>
    </recommendedName>
</protein>
<evidence type="ECO:0000256" key="5">
    <source>
        <dbReference type="ARBA" id="ARBA00023128"/>
    </source>
</evidence>
<dbReference type="OrthoDB" id="3984240at2759"/>
<dbReference type="Pfam" id="PF00444">
    <property type="entry name" value="Ribosomal_L36"/>
    <property type="match status" value="1"/>
</dbReference>
<evidence type="ECO:0000256" key="2">
    <source>
        <dbReference type="ARBA" id="ARBA00007645"/>
    </source>
</evidence>
<comment type="similarity">
    <text evidence="2 7">Belongs to the bacterial ribosomal protein bL36 family.</text>
</comment>
<evidence type="ECO:0000256" key="7">
    <source>
        <dbReference type="RuleBase" id="RU000570"/>
    </source>
</evidence>
<evidence type="ECO:0000256" key="6">
    <source>
        <dbReference type="ARBA" id="ARBA00023274"/>
    </source>
</evidence>
<dbReference type="EMBL" id="SELW01000684">
    <property type="protein sequence ID" value="TID12962.1"/>
    <property type="molecule type" value="Genomic_DNA"/>
</dbReference>
<keyword evidence="9" id="KW-1185">Reference proteome</keyword>
<evidence type="ECO:0000313" key="8">
    <source>
        <dbReference type="EMBL" id="TID12962.1"/>
    </source>
</evidence>
<gene>
    <name evidence="8" type="ORF">CANINC_005061</name>
</gene>
<dbReference type="GO" id="GO:0006412">
    <property type="term" value="P:translation"/>
    <property type="evidence" value="ECO:0007669"/>
    <property type="project" value="InterPro"/>
</dbReference>
<organism evidence="8 9">
    <name type="scientific">Pichia inconspicua</name>
    <dbReference type="NCBI Taxonomy" id="52247"/>
    <lineage>
        <taxon>Eukaryota</taxon>
        <taxon>Fungi</taxon>
        <taxon>Dikarya</taxon>
        <taxon>Ascomycota</taxon>
        <taxon>Saccharomycotina</taxon>
        <taxon>Pichiomycetes</taxon>
        <taxon>Pichiales</taxon>
        <taxon>Pichiaceae</taxon>
        <taxon>Pichia</taxon>
    </lineage>
</organism>
<dbReference type="STRING" id="52247.A0A4T0WUK7"/>
<dbReference type="PANTHER" id="PTHR46909">
    <property type="entry name" value="39S RIBOSOMAL PROTEIN L36, MITOCHONDRIAL"/>
    <property type="match status" value="1"/>
</dbReference>
<keyword evidence="3" id="KW-0809">Transit peptide</keyword>
<comment type="subcellular location">
    <subcellularLocation>
        <location evidence="1">Mitochondrion</location>
    </subcellularLocation>
</comment>
<keyword evidence="6 7" id="KW-0687">Ribonucleoprotein</keyword>
<dbReference type="InterPro" id="IPR052143">
    <property type="entry name" value="Mitoribosomal_bL36m"/>
</dbReference>
<accession>A0A4T0WUK7</accession>
<evidence type="ECO:0000313" key="9">
    <source>
        <dbReference type="Proteomes" id="UP000307173"/>
    </source>
</evidence>
<dbReference type="SUPFAM" id="SSF57840">
    <property type="entry name" value="Ribosomal protein L36"/>
    <property type="match status" value="1"/>
</dbReference>
<dbReference type="HAMAP" id="MF_00251">
    <property type="entry name" value="Ribosomal_bL36"/>
    <property type="match status" value="1"/>
</dbReference>
<dbReference type="AlphaFoldDB" id="A0A4T0WUK7"/>
<proteinExistence type="inferred from homology"/>
<dbReference type="InterPro" id="IPR000473">
    <property type="entry name" value="Ribosomal_bL36"/>
</dbReference>
<keyword evidence="5" id="KW-0496">Mitochondrion</keyword>
<dbReference type="PANTHER" id="PTHR46909:SF1">
    <property type="entry name" value="LARGE RIBOSOMAL SUBUNIT PROTEIN BL36M"/>
    <property type="match status" value="1"/>
</dbReference>
<reference evidence="8 9" key="1">
    <citation type="journal article" date="2019" name="Front. Genet.">
        <title>Whole-Genome Sequencing of the Opportunistic Yeast Pathogen Candida inconspicua Uncovers Its Hybrid Origin.</title>
        <authorList>
            <person name="Mixao V."/>
            <person name="Hansen A.P."/>
            <person name="Saus E."/>
            <person name="Boekhout T."/>
            <person name="Lass-Florl C."/>
            <person name="Gabaldon T."/>
        </authorList>
    </citation>
    <scope>NUCLEOTIDE SEQUENCE [LARGE SCALE GENOMIC DNA]</scope>
    <source>
        <strain evidence="8 9">CBS 180</strain>
    </source>
</reference>
<name>A0A4T0WUK7_9ASCO</name>
<dbReference type="InterPro" id="IPR035977">
    <property type="entry name" value="Ribosomal_bL36_sp"/>
</dbReference>